<proteinExistence type="predicted"/>
<dbReference type="Proteomes" id="UP000325134">
    <property type="component" value="Unassembled WGS sequence"/>
</dbReference>
<evidence type="ECO:0000313" key="1">
    <source>
        <dbReference type="EMBL" id="SHF39333.1"/>
    </source>
</evidence>
<accession>A0A1M5B9Z1</accession>
<evidence type="ECO:0000313" key="2">
    <source>
        <dbReference type="Proteomes" id="UP000325134"/>
    </source>
</evidence>
<protein>
    <submittedName>
        <fullName evidence="1">Uncharacterized protein</fullName>
    </submittedName>
</protein>
<sequence length="315" mass="35096">MDNLMTAEERRDAWMENQFQHGDDPHYWDYAQWIAELLQRALDLVEDLVGERHAAGPLMQLLAPVAAIEGTRKDSWREVMEDVFSAGTVWPIGEDFNHALLYGLYGVTPARIAVQDRAGWIADLVSRVTEFAAHPEVQALGVERNPIEMIANLAASRHAMDRGQGEVDIHSMSILGAVSEGRLRNLLAGEGAQLERGPNGGVVALSALTWLQKRKGFLASIWYEAEPEPEARPEPVDPGSMIFVPVARDGSMFTPDLQRAGQYQIGARGDEQYFDTYEQALEALNAMPVPRWRRPNAQGNWGIVTGVAWQRVKRA</sequence>
<reference evidence="1 2" key="1">
    <citation type="submission" date="2016-11" db="EMBL/GenBank/DDBJ databases">
        <authorList>
            <person name="Varghese N."/>
            <person name="Submissions S."/>
        </authorList>
    </citation>
    <scope>NUCLEOTIDE SEQUENCE [LARGE SCALE GENOMIC DNA]</scope>
    <source>
        <strain evidence="1 2">DSM 29341</strain>
    </source>
</reference>
<keyword evidence="2" id="KW-1185">Reference proteome</keyword>
<gene>
    <name evidence="1" type="ORF">SAMN05444279_13520</name>
</gene>
<dbReference type="EMBL" id="FQVK01000035">
    <property type="protein sequence ID" value="SHF39333.1"/>
    <property type="molecule type" value="Genomic_DNA"/>
</dbReference>
<dbReference type="RefSeq" id="WP_223162564.1">
    <property type="nucleotide sequence ID" value="NZ_FQVK01000035.1"/>
</dbReference>
<dbReference type="AlphaFoldDB" id="A0A1M5B9Z1"/>
<organism evidence="1 2">
    <name type="scientific">Ruegeria intermedia</name>
    <dbReference type="NCBI Taxonomy" id="996115"/>
    <lineage>
        <taxon>Bacteria</taxon>
        <taxon>Pseudomonadati</taxon>
        <taxon>Pseudomonadota</taxon>
        <taxon>Alphaproteobacteria</taxon>
        <taxon>Rhodobacterales</taxon>
        <taxon>Roseobacteraceae</taxon>
        <taxon>Ruegeria</taxon>
    </lineage>
</organism>
<name>A0A1M5B9Z1_9RHOB</name>